<sequence length="149" mass="16747">MPNKQNLALFENAHHAFYGCQRFEYMTDREQYRTPEHWRSLLPQFNAGQTMRGDCEDAALTVLELALLSGVDKACLAIARVATEVCPKEHDFDHAVAVLLGENGAVLAVSDNRFSQRPQQPTWFNYRWFDCIAVNALATGAPATLFKQG</sequence>
<evidence type="ECO:0000313" key="1">
    <source>
        <dbReference type="EMBL" id="EAR29013.1"/>
    </source>
</evidence>
<organism evidence="1 2">
    <name type="scientific">Pseudoalteromonas tunicata D2</name>
    <dbReference type="NCBI Taxonomy" id="87626"/>
    <lineage>
        <taxon>Bacteria</taxon>
        <taxon>Pseudomonadati</taxon>
        <taxon>Pseudomonadota</taxon>
        <taxon>Gammaproteobacteria</taxon>
        <taxon>Alteromonadales</taxon>
        <taxon>Pseudoalteromonadaceae</taxon>
        <taxon>Pseudoalteromonas</taxon>
    </lineage>
</organism>
<name>A4C8U8_9GAMM</name>
<evidence type="ECO:0000313" key="2">
    <source>
        <dbReference type="Proteomes" id="UP000006201"/>
    </source>
</evidence>
<protein>
    <submittedName>
        <fullName evidence="1">Uncharacterized protein</fullName>
    </submittedName>
</protein>
<reference evidence="1 2" key="1">
    <citation type="submission" date="2006-02" db="EMBL/GenBank/DDBJ databases">
        <authorList>
            <person name="Moran M.A."/>
            <person name="Kjelleberg S."/>
            <person name="Egan S."/>
            <person name="Saunders N."/>
            <person name="Thomas T."/>
            <person name="Ferriera S."/>
            <person name="Johnson J."/>
            <person name="Kravitz S."/>
            <person name="Halpern A."/>
            <person name="Remington K."/>
            <person name="Beeson K."/>
            <person name="Tran B."/>
            <person name="Rogers Y.-H."/>
            <person name="Friedman R."/>
            <person name="Venter J.C."/>
        </authorList>
    </citation>
    <scope>NUCLEOTIDE SEQUENCE [LARGE SCALE GENOMIC DNA]</scope>
    <source>
        <strain evidence="1 2">D2</strain>
    </source>
</reference>
<keyword evidence="2" id="KW-1185">Reference proteome</keyword>
<dbReference type="HOGENOM" id="CLU_1748109_0_0_6"/>
<dbReference type="Gene3D" id="3.10.620.30">
    <property type="match status" value="1"/>
</dbReference>
<dbReference type="STRING" id="87626.PTD2_08214"/>
<comment type="caution">
    <text evidence="1">The sequence shown here is derived from an EMBL/GenBank/DDBJ whole genome shotgun (WGS) entry which is preliminary data.</text>
</comment>
<accession>A4C8U8</accession>
<dbReference type="RefSeq" id="WP_009838274.1">
    <property type="nucleotide sequence ID" value="NZ_AAOH01000003.1"/>
</dbReference>
<dbReference type="Proteomes" id="UP000006201">
    <property type="component" value="Unassembled WGS sequence"/>
</dbReference>
<proteinExistence type="predicted"/>
<dbReference type="AlphaFoldDB" id="A4C8U8"/>
<dbReference type="EMBL" id="AAOH01000003">
    <property type="protein sequence ID" value="EAR29013.1"/>
    <property type="molecule type" value="Genomic_DNA"/>
</dbReference>
<gene>
    <name evidence="1" type="ORF">PTD2_08214</name>
</gene>